<accession>A0A923IV10</accession>
<dbReference type="PRINTS" id="PR00737">
    <property type="entry name" value="GLHYDRLASE16"/>
</dbReference>
<evidence type="ECO:0000256" key="2">
    <source>
        <dbReference type="ARBA" id="ARBA00014569"/>
    </source>
</evidence>
<dbReference type="PANTHER" id="PTHR31062">
    <property type="entry name" value="XYLOGLUCAN ENDOTRANSGLUCOSYLASE/HYDROLASE PROTEIN 8-RELATED"/>
    <property type="match status" value="1"/>
</dbReference>
<dbReference type="Pfam" id="PF00722">
    <property type="entry name" value="Glyco_hydro_16"/>
    <property type="match status" value="1"/>
</dbReference>
<dbReference type="PROSITE" id="PS51762">
    <property type="entry name" value="GH16_2"/>
    <property type="match status" value="1"/>
</dbReference>
<dbReference type="SUPFAM" id="SSF49899">
    <property type="entry name" value="Concanavalin A-like lectins/glucanases"/>
    <property type="match status" value="1"/>
</dbReference>
<evidence type="ECO:0000256" key="3">
    <source>
        <dbReference type="ARBA" id="ARBA00022801"/>
    </source>
</evidence>
<dbReference type="GO" id="GO:0004553">
    <property type="term" value="F:hydrolase activity, hydrolyzing O-glycosyl compounds"/>
    <property type="evidence" value="ECO:0007669"/>
    <property type="project" value="InterPro"/>
</dbReference>
<protein>
    <recommendedName>
        <fullName evidence="2">Beta-glucanase</fullName>
    </recommendedName>
    <alternativeName>
        <fullName evidence="7">1,3-1,4-beta-D-glucan 4-glucanohydrolase</fullName>
    </alternativeName>
    <alternativeName>
        <fullName evidence="6">Endo-beta-1,3-1,4 glucanase</fullName>
    </alternativeName>
    <alternativeName>
        <fullName evidence="5">Lichenase</fullName>
    </alternativeName>
</protein>
<keyword evidence="4" id="KW-0326">Glycosidase</keyword>
<evidence type="ECO:0000259" key="9">
    <source>
        <dbReference type="PROSITE" id="PS51762"/>
    </source>
</evidence>
<dbReference type="AlphaFoldDB" id="A0A923IV10"/>
<keyword evidence="3" id="KW-0378">Hydrolase</keyword>
<feature type="domain" description="GH16" evidence="9">
    <location>
        <begin position="6"/>
        <end position="235"/>
    </location>
</feature>
<comment type="similarity">
    <text evidence="1">Belongs to the glycosyl hydrolase 16 family.</text>
</comment>
<dbReference type="InterPro" id="IPR044791">
    <property type="entry name" value="Beta-glucanase/XTH"/>
</dbReference>
<gene>
    <name evidence="10" type="ORF">GM921_13770</name>
</gene>
<evidence type="ECO:0000256" key="8">
    <source>
        <dbReference type="PIRSR" id="PIRSR608264-1"/>
    </source>
</evidence>
<dbReference type="GO" id="GO:0005975">
    <property type="term" value="P:carbohydrate metabolic process"/>
    <property type="evidence" value="ECO:0007669"/>
    <property type="project" value="InterPro"/>
</dbReference>
<evidence type="ECO:0000313" key="10">
    <source>
        <dbReference type="EMBL" id="MBB2146565.1"/>
    </source>
</evidence>
<evidence type="ECO:0000256" key="6">
    <source>
        <dbReference type="ARBA" id="ARBA00029771"/>
    </source>
</evidence>
<proteinExistence type="inferred from homology"/>
<dbReference type="InterPro" id="IPR013320">
    <property type="entry name" value="ConA-like_dom_sf"/>
</dbReference>
<dbReference type="InterPro" id="IPR008264">
    <property type="entry name" value="Beta_glucanase"/>
</dbReference>
<evidence type="ECO:0000256" key="4">
    <source>
        <dbReference type="ARBA" id="ARBA00023295"/>
    </source>
</evidence>
<reference evidence="10" key="1">
    <citation type="submission" date="2019-11" db="EMBL/GenBank/DDBJ databases">
        <title>Description of Pedobacter sp. LMG 31464T.</title>
        <authorList>
            <person name="Carlier A."/>
            <person name="Qi S."/>
            <person name="Vandamme P."/>
        </authorList>
    </citation>
    <scope>NUCLEOTIDE SEQUENCE</scope>
    <source>
        <strain evidence="10">LMG 31464</strain>
    </source>
</reference>
<dbReference type="EMBL" id="WNXD01000002">
    <property type="protein sequence ID" value="MBB2146565.1"/>
    <property type="molecule type" value="Genomic_DNA"/>
</dbReference>
<evidence type="ECO:0000313" key="11">
    <source>
        <dbReference type="Proteomes" id="UP000601055"/>
    </source>
</evidence>
<organism evidence="10 11">
    <name type="scientific">Pedobacter planticolens</name>
    <dbReference type="NCBI Taxonomy" id="2679964"/>
    <lineage>
        <taxon>Bacteria</taxon>
        <taxon>Pseudomonadati</taxon>
        <taxon>Bacteroidota</taxon>
        <taxon>Sphingobacteriia</taxon>
        <taxon>Sphingobacteriales</taxon>
        <taxon>Sphingobacteriaceae</taxon>
        <taxon>Pedobacter</taxon>
    </lineage>
</organism>
<feature type="active site" description="Nucleophile" evidence="8">
    <location>
        <position position="125"/>
    </location>
</feature>
<dbReference type="Proteomes" id="UP000601055">
    <property type="component" value="Unassembled WGS sequence"/>
</dbReference>
<dbReference type="InterPro" id="IPR000757">
    <property type="entry name" value="Beta-glucanase-like"/>
</dbReference>
<feature type="active site" description="Proton donor" evidence="8">
    <location>
        <position position="129"/>
    </location>
</feature>
<evidence type="ECO:0000256" key="1">
    <source>
        <dbReference type="ARBA" id="ARBA00006865"/>
    </source>
</evidence>
<name>A0A923IV10_9SPHI</name>
<dbReference type="Gene3D" id="2.60.120.200">
    <property type="match status" value="1"/>
</dbReference>
<keyword evidence="11" id="KW-1185">Reference proteome</keyword>
<evidence type="ECO:0000256" key="5">
    <source>
        <dbReference type="ARBA" id="ARBA00029722"/>
    </source>
</evidence>
<comment type="caution">
    <text evidence="10">The sequence shown here is derived from an EMBL/GenBank/DDBJ whole genome shotgun (WGS) entry which is preliminary data.</text>
</comment>
<evidence type="ECO:0000256" key="7">
    <source>
        <dbReference type="ARBA" id="ARBA00031665"/>
    </source>
</evidence>
<sequence>MSKKILLYSLLILPLISGCGVLSKMTKETFTDDFTKGLKTNWTIENHTFENNLAHFSPANVVTENGELVLSLTNEKFHKKEYTAAEIRSKRAYLYGRFEARIKASDALGCITAFFLYQPAENNQEIDFEISGKSPNEITLNNWIDKTSHDKVIALDFNTTAAFHDYAIIWNPNEIKWEIDGKIVHSTTTAIPNKAMHIVFNLWATKSVNWGGNIEEATLPTKAYIDKVQFYPYIN</sequence>
<dbReference type="PROSITE" id="PS51257">
    <property type="entry name" value="PROKAR_LIPOPROTEIN"/>
    <property type="match status" value="1"/>
</dbReference>